<sequence length="123" mass="13814">MSRESPPLSSLSFTATTTTTTTTTTRAHSTHSNGRWHSTYDAGTYFHQRSSPQRRQHPCLRGSGIMQTASYGFVLLEQVWSRHCLLMLKHIFIVCKLPERRLAITSPSIPIGKTNCSSCSTRE</sequence>
<dbReference type="AlphaFoldDB" id="A0A5B7G7H6"/>
<dbReference type="Proteomes" id="UP000324222">
    <property type="component" value="Unassembled WGS sequence"/>
</dbReference>
<name>A0A5B7G7H6_PORTR</name>
<organism evidence="2 3">
    <name type="scientific">Portunus trituberculatus</name>
    <name type="common">Swimming crab</name>
    <name type="synonym">Neptunus trituberculatus</name>
    <dbReference type="NCBI Taxonomy" id="210409"/>
    <lineage>
        <taxon>Eukaryota</taxon>
        <taxon>Metazoa</taxon>
        <taxon>Ecdysozoa</taxon>
        <taxon>Arthropoda</taxon>
        <taxon>Crustacea</taxon>
        <taxon>Multicrustacea</taxon>
        <taxon>Malacostraca</taxon>
        <taxon>Eumalacostraca</taxon>
        <taxon>Eucarida</taxon>
        <taxon>Decapoda</taxon>
        <taxon>Pleocyemata</taxon>
        <taxon>Brachyura</taxon>
        <taxon>Eubrachyura</taxon>
        <taxon>Portunoidea</taxon>
        <taxon>Portunidae</taxon>
        <taxon>Portuninae</taxon>
        <taxon>Portunus</taxon>
    </lineage>
</organism>
<dbReference type="EMBL" id="VSRR010011416">
    <property type="protein sequence ID" value="MPC53153.1"/>
    <property type="molecule type" value="Genomic_DNA"/>
</dbReference>
<feature type="region of interest" description="Disordered" evidence="1">
    <location>
        <begin position="1"/>
        <end position="37"/>
    </location>
</feature>
<comment type="caution">
    <text evidence="2">The sequence shown here is derived from an EMBL/GenBank/DDBJ whole genome shotgun (WGS) entry which is preliminary data.</text>
</comment>
<feature type="compositionally biased region" description="Low complexity" evidence="1">
    <location>
        <begin position="14"/>
        <end position="25"/>
    </location>
</feature>
<evidence type="ECO:0000256" key="1">
    <source>
        <dbReference type="SAM" id="MobiDB-lite"/>
    </source>
</evidence>
<evidence type="ECO:0000313" key="3">
    <source>
        <dbReference type="Proteomes" id="UP000324222"/>
    </source>
</evidence>
<gene>
    <name evidence="2" type="ORF">E2C01_047039</name>
</gene>
<reference evidence="2 3" key="1">
    <citation type="submission" date="2019-05" db="EMBL/GenBank/DDBJ databases">
        <title>Another draft genome of Portunus trituberculatus and its Hox gene families provides insights of decapod evolution.</title>
        <authorList>
            <person name="Jeong J.-H."/>
            <person name="Song I."/>
            <person name="Kim S."/>
            <person name="Choi T."/>
            <person name="Kim D."/>
            <person name="Ryu S."/>
            <person name="Kim W."/>
        </authorList>
    </citation>
    <scope>NUCLEOTIDE SEQUENCE [LARGE SCALE GENOMIC DNA]</scope>
    <source>
        <tissue evidence="2">Muscle</tissue>
    </source>
</reference>
<protein>
    <submittedName>
        <fullName evidence="2">Uncharacterized protein</fullName>
    </submittedName>
</protein>
<keyword evidence="3" id="KW-1185">Reference proteome</keyword>
<evidence type="ECO:0000313" key="2">
    <source>
        <dbReference type="EMBL" id="MPC53153.1"/>
    </source>
</evidence>
<feature type="compositionally biased region" description="Polar residues" evidence="1">
    <location>
        <begin position="26"/>
        <end position="36"/>
    </location>
</feature>
<accession>A0A5B7G7H6</accession>
<proteinExistence type="predicted"/>